<protein>
    <recommendedName>
        <fullName evidence="5">TPR repeat-containing protein</fullName>
    </recommendedName>
</protein>
<comment type="caution">
    <text evidence="1">The sequence shown here is derived from an EMBL/GenBank/DDBJ whole genome shotgun (WGS) entry which is preliminary data.</text>
</comment>
<dbReference type="Gene3D" id="1.25.40.10">
    <property type="entry name" value="Tetratricopeptide repeat domain"/>
    <property type="match status" value="2"/>
</dbReference>
<gene>
    <name evidence="1" type="ORF">MFU01_45200</name>
    <name evidence="2" type="ORF">SAMN05443572_109134</name>
</gene>
<reference evidence="2 3" key="1">
    <citation type="submission" date="2016-10" db="EMBL/GenBank/DDBJ databases">
        <authorList>
            <person name="Varghese N."/>
            <person name="Submissions S."/>
        </authorList>
    </citation>
    <scope>NUCLEOTIDE SEQUENCE [LARGE SCALE GENOMIC DNA]</scope>
    <source>
        <strain evidence="2 3">DSM 16525</strain>
    </source>
</reference>
<dbReference type="EMBL" id="FOIB01000009">
    <property type="protein sequence ID" value="SEU32512.1"/>
    <property type="molecule type" value="Genomic_DNA"/>
</dbReference>
<reference evidence="1 4" key="2">
    <citation type="submission" date="2019-07" db="EMBL/GenBank/DDBJ databases">
        <title>Whole genome shotgun sequence of Myxococcus fulvus NBRC 100333.</title>
        <authorList>
            <person name="Hosoyama A."/>
            <person name="Uohara A."/>
            <person name="Ohji S."/>
            <person name="Ichikawa N."/>
        </authorList>
    </citation>
    <scope>NUCLEOTIDE SEQUENCE [LARGE SCALE GENOMIC DNA]</scope>
    <source>
        <strain evidence="1 4">NBRC 100333</strain>
    </source>
</reference>
<dbReference type="OrthoDB" id="9778494at2"/>
<dbReference type="Proteomes" id="UP000321514">
    <property type="component" value="Unassembled WGS sequence"/>
</dbReference>
<dbReference type="PANTHER" id="PTHR45588">
    <property type="entry name" value="TPR DOMAIN-CONTAINING PROTEIN"/>
    <property type="match status" value="1"/>
</dbReference>
<evidence type="ECO:0000313" key="2">
    <source>
        <dbReference type="EMBL" id="SEU32512.1"/>
    </source>
</evidence>
<evidence type="ECO:0000313" key="4">
    <source>
        <dbReference type="Proteomes" id="UP000321514"/>
    </source>
</evidence>
<dbReference type="SUPFAM" id="SSF48452">
    <property type="entry name" value="TPR-like"/>
    <property type="match status" value="2"/>
</dbReference>
<dbReference type="PANTHER" id="PTHR45588:SF1">
    <property type="entry name" value="WW DOMAIN-CONTAINING PROTEIN"/>
    <property type="match status" value="1"/>
</dbReference>
<name>A0A511T797_MYXFU</name>
<evidence type="ECO:0008006" key="5">
    <source>
        <dbReference type="Google" id="ProtNLM"/>
    </source>
</evidence>
<proteinExistence type="predicted"/>
<dbReference type="RefSeq" id="WP_074957639.1">
    <property type="nucleotide sequence ID" value="NZ_BJXR01000034.1"/>
</dbReference>
<dbReference type="AlphaFoldDB" id="A0A511T797"/>
<accession>A0A511T797</accession>
<organism evidence="1 4">
    <name type="scientific">Myxococcus fulvus</name>
    <dbReference type="NCBI Taxonomy" id="33"/>
    <lineage>
        <taxon>Bacteria</taxon>
        <taxon>Pseudomonadati</taxon>
        <taxon>Myxococcota</taxon>
        <taxon>Myxococcia</taxon>
        <taxon>Myxococcales</taxon>
        <taxon>Cystobacterineae</taxon>
        <taxon>Myxococcaceae</taxon>
        <taxon>Myxococcus</taxon>
    </lineage>
</organism>
<keyword evidence="3" id="KW-1185">Reference proteome</keyword>
<sequence length="574" mass="63164">MLSRLLRNDEPSVYVQAAWEDVADEALPRPRLREGLGASHLKVSTRVPLAQAWFDQGLSLLHLGWGSEARRAFAEAARHDPELAMAWWGLALTRGPGARFAAARAEAMARALALSEGLPDLEQRYIVAASLLSDKGPANGRHAFIREMESLIDRYPEDVEAKLLLAGFLVDGYEPDGRPGQGQPYAQAMLRDLMRTSPDHVGVHYAWVCATLPSSRPEAAHESALRLPKLAPGASPALLASGRLLSRLGETDAAYRVLEAVVETDDAYLAAESLPASFAPCAELAMRLLSQGCAEAGQYSDAQTWARRLRQRVESAGGEPQALLFAASTLVSAHLRFGFCRAAADVPLELSGELTAAERGLRDGMRLYTRGINAMDAGRLSEVERACDALALLHAPLSELRRAEGRQLCPRDVARVVEVAEQELRGALESRRGDGGRAEATLVRAWRMERRLRTAGPSAFSRPARETLARARLRGEREQKALELARALVEERPACGHYRLLLAETHVAMGERVLAVQDFERFLERWRDADEHLPELRRARTYISGRGRILRLVHTAEAPPPVPPDFRPLEKVSC</sequence>
<evidence type="ECO:0000313" key="3">
    <source>
        <dbReference type="Proteomes" id="UP000183760"/>
    </source>
</evidence>
<dbReference type="EMBL" id="BJXR01000034">
    <property type="protein sequence ID" value="GEN09483.1"/>
    <property type="molecule type" value="Genomic_DNA"/>
</dbReference>
<evidence type="ECO:0000313" key="1">
    <source>
        <dbReference type="EMBL" id="GEN09483.1"/>
    </source>
</evidence>
<dbReference type="InterPro" id="IPR011990">
    <property type="entry name" value="TPR-like_helical_dom_sf"/>
</dbReference>
<dbReference type="STRING" id="1334629.MFUL124B02_18440"/>
<dbReference type="Proteomes" id="UP000183760">
    <property type="component" value="Unassembled WGS sequence"/>
</dbReference>